<keyword evidence="3" id="KW-1185">Reference proteome</keyword>
<name>A0ABU6CX10_9GAMM</name>
<reference evidence="3" key="1">
    <citation type="submission" date="2023-07" db="EMBL/GenBank/DDBJ databases">
        <title>The carbon used by Thiothrix.</title>
        <authorList>
            <person name="Chen L."/>
        </authorList>
    </citation>
    <scope>NUCLEOTIDE SEQUENCE [LARGE SCALE GENOMIC DNA]</scope>
</reference>
<comment type="caution">
    <text evidence="2">The sequence shown here is derived from an EMBL/GenBank/DDBJ whole genome shotgun (WGS) entry which is preliminary data.</text>
</comment>
<dbReference type="Proteomes" id="UP001308005">
    <property type="component" value="Unassembled WGS sequence"/>
</dbReference>
<feature type="chain" id="PRO_5046040877" evidence="1">
    <location>
        <begin position="20"/>
        <end position="229"/>
    </location>
</feature>
<dbReference type="RefSeq" id="WP_324694464.1">
    <property type="nucleotide sequence ID" value="NZ_JAYMYJ010000086.1"/>
</dbReference>
<dbReference type="EMBL" id="JAYMYJ010000086">
    <property type="protein sequence ID" value="MEB4591077.1"/>
    <property type="molecule type" value="Genomic_DNA"/>
</dbReference>
<sequence>MKHPIPAIGLLLLTSMAEAAPQAFQANYTVTAKGMEVGAMTASLSYANDAYTYQKLTKANGLAAFLSGDTLTERSTGNKTGDTLIPKHYLNHHQNRRKDKKDELDFTSPTSVSGTFADNAYKLNVPKGTLDPAVMELALMDALAANQPLSYKVVSRGKLQDYQFRKLGKETIQTPAGAYECEKVEVIHQDNKRQTTLWLAPKLNYAIVQVNHTEDGDLIETRLNSYQPR</sequence>
<organism evidence="2 3">
    <name type="scientific">Candidatus Thiothrix phosphatis</name>
    <dbReference type="NCBI Taxonomy" id="3112415"/>
    <lineage>
        <taxon>Bacteria</taxon>
        <taxon>Pseudomonadati</taxon>
        <taxon>Pseudomonadota</taxon>
        <taxon>Gammaproteobacteria</taxon>
        <taxon>Thiotrichales</taxon>
        <taxon>Thiotrichaceae</taxon>
        <taxon>Thiothrix</taxon>
    </lineage>
</organism>
<evidence type="ECO:0000313" key="3">
    <source>
        <dbReference type="Proteomes" id="UP001308005"/>
    </source>
</evidence>
<dbReference type="InterPro" id="IPR021457">
    <property type="entry name" value="DUF3108"/>
</dbReference>
<proteinExistence type="predicted"/>
<keyword evidence="1" id="KW-0732">Signal</keyword>
<gene>
    <name evidence="2" type="ORF">VSS37_08820</name>
</gene>
<evidence type="ECO:0000313" key="2">
    <source>
        <dbReference type="EMBL" id="MEB4591077.1"/>
    </source>
</evidence>
<evidence type="ECO:0000256" key="1">
    <source>
        <dbReference type="SAM" id="SignalP"/>
    </source>
</evidence>
<feature type="signal peptide" evidence="1">
    <location>
        <begin position="1"/>
        <end position="19"/>
    </location>
</feature>
<accession>A0ABU6CX10</accession>
<dbReference type="Pfam" id="PF11306">
    <property type="entry name" value="DUF3108"/>
    <property type="match status" value="1"/>
</dbReference>
<protein>
    <submittedName>
        <fullName evidence="2">DUF3108 domain-containing protein</fullName>
    </submittedName>
</protein>